<evidence type="ECO:0000313" key="2">
    <source>
        <dbReference type="Proteomes" id="UP000075884"/>
    </source>
</evidence>
<keyword evidence="2" id="KW-1185">Reference proteome</keyword>
<name>A0A182NX54_9DIPT</name>
<sequence>MGRAVRQQPLGQLVHQWRGCRAAPRSGD</sequence>
<dbReference type="VEuPathDB" id="VectorBase:ADIR014448"/>
<dbReference type="AlphaFoldDB" id="A0A182NX54"/>
<accession>A0A182NX54</accession>
<dbReference type="EnsemblMetazoa" id="ADIR014448-RA">
    <property type="protein sequence ID" value="ADIR014448-PA"/>
    <property type="gene ID" value="ADIR014448"/>
</dbReference>
<dbReference type="Proteomes" id="UP000075884">
    <property type="component" value="Unassembled WGS sequence"/>
</dbReference>
<evidence type="ECO:0000313" key="1">
    <source>
        <dbReference type="EnsemblMetazoa" id="ADIR014448-PA"/>
    </source>
</evidence>
<reference evidence="2" key="1">
    <citation type="submission" date="2013-03" db="EMBL/GenBank/DDBJ databases">
        <title>The Genome Sequence of Anopheles dirus WRAIR2.</title>
        <authorList>
            <consortium name="The Broad Institute Genomics Platform"/>
            <person name="Neafsey D.E."/>
            <person name="Walton C."/>
            <person name="Walker B."/>
            <person name="Young S.K."/>
            <person name="Zeng Q."/>
            <person name="Gargeya S."/>
            <person name="Fitzgerald M."/>
            <person name="Haas B."/>
            <person name="Abouelleil A."/>
            <person name="Allen A.W."/>
            <person name="Alvarado L."/>
            <person name="Arachchi H.M."/>
            <person name="Berlin A.M."/>
            <person name="Chapman S.B."/>
            <person name="Gainer-Dewar J."/>
            <person name="Goldberg J."/>
            <person name="Griggs A."/>
            <person name="Gujja S."/>
            <person name="Hansen M."/>
            <person name="Howarth C."/>
            <person name="Imamovic A."/>
            <person name="Ireland A."/>
            <person name="Larimer J."/>
            <person name="McCowan C."/>
            <person name="Murphy C."/>
            <person name="Pearson M."/>
            <person name="Poon T.W."/>
            <person name="Priest M."/>
            <person name="Roberts A."/>
            <person name="Saif S."/>
            <person name="Shea T."/>
            <person name="Sisk P."/>
            <person name="Sykes S."/>
            <person name="Wortman J."/>
            <person name="Nusbaum C."/>
            <person name="Birren B."/>
        </authorList>
    </citation>
    <scope>NUCLEOTIDE SEQUENCE [LARGE SCALE GENOMIC DNA]</scope>
    <source>
        <strain evidence="2">WRAIR2</strain>
    </source>
</reference>
<proteinExistence type="predicted"/>
<reference evidence="1" key="2">
    <citation type="submission" date="2020-05" db="UniProtKB">
        <authorList>
            <consortium name="EnsemblMetazoa"/>
        </authorList>
    </citation>
    <scope>IDENTIFICATION</scope>
    <source>
        <strain evidence="1">WRAIR2</strain>
    </source>
</reference>
<protein>
    <submittedName>
        <fullName evidence="1">Uncharacterized protein</fullName>
    </submittedName>
</protein>
<organism evidence="1 2">
    <name type="scientific">Anopheles dirus</name>
    <dbReference type="NCBI Taxonomy" id="7168"/>
    <lineage>
        <taxon>Eukaryota</taxon>
        <taxon>Metazoa</taxon>
        <taxon>Ecdysozoa</taxon>
        <taxon>Arthropoda</taxon>
        <taxon>Hexapoda</taxon>
        <taxon>Insecta</taxon>
        <taxon>Pterygota</taxon>
        <taxon>Neoptera</taxon>
        <taxon>Endopterygota</taxon>
        <taxon>Diptera</taxon>
        <taxon>Nematocera</taxon>
        <taxon>Culicoidea</taxon>
        <taxon>Culicidae</taxon>
        <taxon>Anophelinae</taxon>
        <taxon>Anopheles</taxon>
    </lineage>
</organism>